<dbReference type="InterPro" id="IPR036955">
    <property type="entry name" value="AP2/ERF_dom_sf"/>
</dbReference>
<keyword evidence="5" id="KW-0238">DNA-binding</keyword>
<evidence type="ECO:0008006" key="12">
    <source>
        <dbReference type="Google" id="ProtNLM"/>
    </source>
</evidence>
<dbReference type="PROSITE" id="PS51032">
    <property type="entry name" value="AP2_ERF"/>
    <property type="match status" value="1"/>
</dbReference>
<reference evidence="10" key="2">
    <citation type="submission" date="2021-01" db="UniProtKB">
        <authorList>
            <consortium name="EnsemblPlants"/>
        </authorList>
    </citation>
    <scope>IDENTIFICATION</scope>
</reference>
<evidence type="ECO:0000313" key="11">
    <source>
        <dbReference type="Proteomes" id="UP000594261"/>
    </source>
</evidence>
<evidence type="ECO:0000259" key="8">
    <source>
        <dbReference type="PROSITE" id="PS50863"/>
    </source>
</evidence>
<dbReference type="PANTHER" id="PTHR31140:SF80">
    <property type="entry name" value="AP2_ERF AND B3 DOMAIN TRANSCRIPTION FACTOR"/>
    <property type="match status" value="1"/>
</dbReference>
<evidence type="ECO:0000256" key="4">
    <source>
        <dbReference type="ARBA" id="ARBA00023015"/>
    </source>
</evidence>
<keyword evidence="3" id="KW-0936">Ethylene signaling pathway</keyword>
<dbReference type="GO" id="GO:0003700">
    <property type="term" value="F:DNA-binding transcription factor activity"/>
    <property type="evidence" value="ECO:0007669"/>
    <property type="project" value="InterPro"/>
</dbReference>
<feature type="domain" description="TF-B3" evidence="8">
    <location>
        <begin position="242"/>
        <end position="364"/>
    </location>
</feature>
<dbReference type="GO" id="GO:0003677">
    <property type="term" value="F:DNA binding"/>
    <property type="evidence" value="ECO:0007669"/>
    <property type="project" value="UniProtKB-KW"/>
</dbReference>
<dbReference type="GO" id="GO:0009873">
    <property type="term" value="P:ethylene-activated signaling pathway"/>
    <property type="evidence" value="ECO:0007669"/>
    <property type="project" value="UniProtKB-KW"/>
</dbReference>
<dbReference type="InParanoid" id="A0A7N2KLH8"/>
<proteinExistence type="inferred from homology"/>
<comment type="subcellular location">
    <subcellularLocation>
        <location evidence="1">Nucleus</location>
    </subcellularLocation>
</comment>
<name>A0A7N2KLH8_QUELO</name>
<keyword evidence="4" id="KW-0805">Transcription regulation</keyword>
<feature type="domain" description="AP2/ERF" evidence="9">
    <location>
        <begin position="120"/>
        <end position="175"/>
    </location>
</feature>
<evidence type="ECO:0000256" key="1">
    <source>
        <dbReference type="ARBA" id="ARBA00004123"/>
    </source>
</evidence>
<dbReference type="SMART" id="SM00380">
    <property type="entry name" value="AP2"/>
    <property type="match status" value="1"/>
</dbReference>
<evidence type="ECO:0000256" key="2">
    <source>
        <dbReference type="ARBA" id="ARBA00009089"/>
    </source>
</evidence>
<keyword evidence="6" id="KW-0804">Transcription</keyword>
<dbReference type="FunCoup" id="A0A7N2KLH8">
    <property type="interactions" value="44"/>
</dbReference>
<dbReference type="OMA" id="NESHRNF"/>
<evidence type="ECO:0000313" key="10">
    <source>
        <dbReference type="EnsemblPlants" id="QL01p009673:mrna:CDS:2"/>
    </source>
</evidence>
<dbReference type="GO" id="GO:0005634">
    <property type="term" value="C:nucleus"/>
    <property type="evidence" value="ECO:0007669"/>
    <property type="project" value="UniProtKB-SubCell"/>
</dbReference>
<dbReference type="InterPro" id="IPR015300">
    <property type="entry name" value="DNA-bd_pseudobarrel_sf"/>
</dbReference>
<dbReference type="Gene3D" id="2.40.330.10">
    <property type="entry name" value="DNA-binding pseudobarrel domain"/>
    <property type="match status" value="1"/>
</dbReference>
<dbReference type="EnsemblPlants" id="QL01p009673:mrna">
    <property type="protein sequence ID" value="QL01p009673:mrna:CDS:2"/>
    <property type="gene ID" value="QL01p009673"/>
</dbReference>
<evidence type="ECO:0000256" key="6">
    <source>
        <dbReference type="ARBA" id="ARBA00023163"/>
    </source>
</evidence>
<dbReference type="CDD" id="cd10017">
    <property type="entry name" value="B3_DNA"/>
    <property type="match status" value="1"/>
</dbReference>
<protein>
    <recommendedName>
        <fullName evidence="12">AP2/ERF and B3 domain-containing transcription factor</fullName>
    </recommendedName>
</protein>
<dbReference type="AlphaFoldDB" id="A0A7N2KLH8"/>
<dbReference type="InterPro" id="IPR003340">
    <property type="entry name" value="B3_DNA-bd"/>
</dbReference>
<reference evidence="10 11" key="1">
    <citation type="journal article" date="2016" name="G3 (Bethesda)">
        <title>First Draft Assembly and Annotation of the Genome of a California Endemic Oak Quercus lobata Nee (Fagaceae).</title>
        <authorList>
            <person name="Sork V.L."/>
            <person name="Fitz-Gibbon S.T."/>
            <person name="Puiu D."/>
            <person name="Crepeau M."/>
            <person name="Gugger P.F."/>
            <person name="Sherman R."/>
            <person name="Stevens K."/>
            <person name="Langley C.H."/>
            <person name="Pellegrini M."/>
            <person name="Salzberg S.L."/>
        </authorList>
    </citation>
    <scope>NUCLEOTIDE SEQUENCE [LARGE SCALE GENOMIC DNA]</scope>
    <source>
        <strain evidence="10 11">cv. SW786</strain>
    </source>
</reference>
<dbReference type="Gramene" id="QL01p009673:mrna">
    <property type="protein sequence ID" value="QL01p009673:mrna:CDS:2"/>
    <property type="gene ID" value="QL01p009673"/>
</dbReference>
<keyword evidence="7" id="KW-0539">Nucleus</keyword>
<dbReference type="PANTHER" id="PTHR31140">
    <property type="entry name" value="B3 DOMAIN-CONTAINING TRANSCRIPTION FACTOR ABI3"/>
    <property type="match status" value="1"/>
</dbReference>
<dbReference type="Gene3D" id="3.30.730.10">
    <property type="entry name" value="AP2/ERF domain"/>
    <property type="match status" value="1"/>
</dbReference>
<evidence type="ECO:0000256" key="3">
    <source>
        <dbReference type="ARBA" id="ARBA00022745"/>
    </source>
</evidence>
<evidence type="ECO:0000256" key="7">
    <source>
        <dbReference type="ARBA" id="ARBA00023242"/>
    </source>
</evidence>
<dbReference type="InterPro" id="IPR016177">
    <property type="entry name" value="DNA-bd_dom_sf"/>
</dbReference>
<dbReference type="SUPFAM" id="SSF101936">
    <property type="entry name" value="DNA-binding pseudobarrel domain"/>
    <property type="match status" value="1"/>
</dbReference>
<evidence type="ECO:0000256" key="5">
    <source>
        <dbReference type="ARBA" id="ARBA00023125"/>
    </source>
</evidence>
<dbReference type="InterPro" id="IPR001471">
    <property type="entry name" value="AP2/ERF_dom"/>
</dbReference>
<dbReference type="PROSITE" id="PS50863">
    <property type="entry name" value="B3"/>
    <property type="match status" value="1"/>
</dbReference>
<dbReference type="SMART" id="SM01019">
    <property type="entry name" value="B3"/>
    <property type="match status" value="1"/>
</dbReference>
<dbReference type="EMBL" id="LRBV02000001">
    <property type="status" value="NOT_ANNOTATED_CDS"/>
    <property type="molecule type" value="Genomic_DNA"/>
</dbReference>
<organism evidence="10 11">
    <name type="scientific">Quercus lobata</name>
    <name type="common">Valley oak</name>
    <dbReference type="NCBI Taxonomy" id="97700"/>
    <lineage>
        <taxon>Eukaryota</taxon>
        <taxon>Viridiplantae</taxon>
        <taxon>Streptophyta</taxon>
        <taxon>Embryophyta</taxon>
        <taxon>Tracheophyta</taxon>
        <taxon>Spermatophyta</taxon>
        <taxon>Magnoliopsida</taxon>
        <taxon>eudicotyledons</taxon>
        <taxon>Gunneridae</taxon>
        <taxon>Pentapetalae</taxon>
        <taxon>rosids</taxon>
        <taxon>fabids</taxon>
        <taxon>Fagales</taxon>
        <taxon>Fagaceae</taxon>
        <taxon>Quercus</taxon>
    </lineage>
</organism>
<evidence type="ECO:0000259" key="9">
    <source>
        <dbReference type="PROSITE" id="PS51032"/>
    </source>
</evidence>
<dbReference type="SUPFAM" id="SSF54171">
    <property type="entry name" value="DNA-binding domain"/>
    <property type="match status" value="1"/>
</dbReference>
<sequence>MLMQQNTFHYQIFFSFNFSQKHSDLSSNPSHTPSALKSHLASLPVPLDFLVSYFFSVCLYLAFKFLLHSTMEEDASSMISSANKMNATAETSDSNNTYYTLLGCKRMRHENNNNAFSLAKFKGVVPQQNGHWGAQIYANHQRIWLGTFKSEKEAAMAYDSAAIKLRSGDSHRNFPWTERTAQEPEFQKHYSTEAVLNMIRDGSYPSKFAAFLRTQSQSKDMGFSLKQTKVHGDGQFSCSQLFQKELTPSDVGKLNRLVIPKKYAVRYFPYICESMEENAAAAAGDGNGVDDIELVFYDKLMKSWKFRYCYWRSSQSFVFTRGWNRFVKEKKLKANDIITFYSCERGEKAKEGETFCLIDVIYNGGESKNCLVEGVNEVQLELDLNLGKMFTYKMDEDDKKFKEEKILSVLDPIQKVDDKGFRLFGVNIN</sequence>
<dbReference type="Proteomes" id="UP000594261">
    <property type="component" value="Chromosome 1"/>
</dbReference>
<comment type="similarity">
    <text evidence="2">Belongs to the AP2/ERF transcription factor family. RAV subfamily.</text>
</comment>
<dbReference type="Pfam" id="PF02362">
    <property type="entry name" value="B3"/>
    <property type="match status" value="1"/>
</dbReference>
<dbReference type="InterPro" id="IPR044800">
    <property type="entry name" value="LEC2-like"/>
</dbReference>
<accession>A0A7N2KLH8</accession>
<keyword evidence="11" id="KW-1185">Reference proteome</keyword>
<dbReference type="FunFam" id="3.30.730.10:FF:000008">
    <property type="entry name" value="AP2 domain-containing protein RAP2.8"/>
    <property type="match status" value="1"/>
</dbReference>
<dbReference type="CDD" id="cd00018">
    <property type="entry name" value="AP2"/>
    <property type="match status" value="1"/>
</dbReference>